<protein>
    <submittedName>
        <fullName evidence="2">Glycerophosphoryl diester phosphodiesterase</fullName>
    </submittedName>
</protein>
<dbReference type="Pfam" id="PF03009">
    <property type="entry name" value="GDPD"/>
    <property type="match status" value="1"/>
</dbReference>
<dbReference type="SUPFAM" id="SSF51695">
    <property type="entry name" value="PLC-like phosphodiesterases"/>
    <property type="match status" value="1"/>
</dbReference>
<dbReference type="CDD" id="cd08563">
    <property type="entry name" value="GDPD_TtGDE_like"/>
    <property type="match status" value="1"/>
</dbReference>
<gene>
    <name evidence="2" type="ORF">SAMN02745691_02396</name>
</gene>
<dbReference type="RefSeq" id="WP_073994628.1">
    <property type="nucleotide sequence ID" value="NZ_FQYT01000036.1"/>
</dbReference>
<evidence type="ECO:0000313" key="3">
    <source>
        <dbReference type="Proteomes" id="UP000184342"/>
    </source>
</evidence>
<dbReference type="EMBL" id="FQYT01000036">
    <property type="protein sequence ID" value="SHJ70527.1"/>
    <property type="molecule type" value="Genomic_DNA"/>
</dbReference>
<dbReference type="PANTHER" id="PTHR46211">
    <property type="entry name" value="GLYCEROPHOSPHORYL DIESTER PHOSPHODIESTERASE"/>
    <property type="match status" value="1"/>
</dbReference>
<dbReference type="Proteomes" id="UP000184342">
    <property type="component" value="Unassembled WGS sequence"/>
</dbReference>
<proteinExistence type="predicted"/>
<evidence type="ECO:0000259" key="1">
    <source>
        <dbReference type="PROSITE" id="PS51704"/>
    </source>
</evidence>
<dbReference type="OrthoDB" id="384721at2"/>
<sequence>MNSPLIWAHRGASAYAPENTLRAFQKAVDMRADGIELDVQMTKDGYLVVIHDETVDRVSDGKGWVRDLTYRELLKLNVNKKFPELGRINIPTLEEVYLLVKDSNLTVNVELKNGIVFYEQLENKVMELAAVTGMEERVIYSSFNHFSVMKLKELNPSVRTGFLYGDGYLDMPEYAQKHHVDALHPAFYNLQYPGFIPECKQRGIQLRVWTVNREEDMVRLCEAGVDVIITNFPDIGRKVVDAYAGEKCIG</sequence>
<reference evidence="2 3" key="1">
    <citation type="submission" date="2016-11" db="EMBL/GenBank/DDBJ databases">
        <authorList>
            <person name="Jaros S."/>
            <person name="Januszkiewicz K."/>
            <person name="Wedrychowicz H."/>
        </authorList>
    </citation>
    <scope>NUCLEOTIDE SEQUENCE [LARGE SCALE GENOMIC DNA]</scope>
    <source>
        <strain evidence="2 3">DSM 15970</strain>
    </source>
</reference>
<organism evidence="2 3">
    <name type="scientific">Parasporobacterium paucivorans DSM 15970</name>
    <dbReference type="NCBI Taxonomy" id="1122934"/>
    <lineage>
        <taxon>Bacteria</taxon>
        <taxon>Bacillati</taxon>
        <taxon>Bacillota</taxon>
        <taxon>Clostridia</taxon>
        <taxon>Lachnospirales</taxon>
        <taxon>Lachnospiraceae</taxon>
        <taxon>Parasporobacterium</taxon>
    </lineage>
</organism>
<dbReference type="GO" id="GO:0006629">
    <property type="term" value="P:lipid metabolic process"/>
    <property type="evidence" value="ECO:0007669"/>
    <property type="project" value="InterPro"/>
</dbReference>
<name>A0A1M6LH70_9FIRM</name>
<evidence type="ECO:0000313" key="2">
    <source>
        <dbReference type="EMBL" id="SHJ70527.1"/>
    </source>
</evidence>
<dbReference type="PANTHER" id="PTHR46211:SF1">
    <property type="entry name" value="GLYCEROPHOSPHODIESTER PHOSPHODIESTERASE, CYTOPLASMIC"/>
    <property type="match status" value="1"/>
</dbReference>
<keyword evidence="3" id="KW-1185">Reference proteome</keyword>
<feature type="domain" description="GP-PDE" evidence="1">
    <location>
        <begin position="4"/>
        <end position="240"/>
    </location>
</feature>
<dbReference type="Gene3D" id="3.20.20.190">
    <property type="entry name" value="Phosphatidylinositol (PI) phosphodiesterase"/>
    <property type="match status" value="1"/>
</dbReference>
<dbReference type="GO" id="GO:0008081">
    <property type="term" value="F:phosphoric diester hydrolase activity"/>
    <property type="evidence" value="ECO:0007669"/>
    <property type="project" value="InterPro"/>
</dbReference>
<dbReference type="InterPro" id="IPR030395">
    <property type="entry name" value="GP_PDE_dom"/>
</dbReference>
<dbReference type="InterPro" id="IPR017946">
    <property type="entry name" value="PLC-like_Pdiesterase_TIM-brl"/>
</dbReference>
<dbReference type="STRING" id="1122934.SAMN02745691_02396"/>
<accession>A0A1M6LH70</accession>
<dbReference type="AlphaFoldDB" id="A0A1M6LH70"/>
<dbReference type="PROSITE" id="PS51704">
    <property type="entry name" value="GP_PDE"/>
    <property type="match status" value="1"/>
</dbReference>